<accession>A0A1G2C9T6</accession>
<comment type="caution">
    <text evidence="1">The sequence shown here is derived from an EMBL/GenBank/DDBJ whole genome shotgun (WGS) entry which is preliminary data.</text>
</comment>
<gene>
    <name evidence="1" type="ORF">A2855_01125</name>
</gene>
<protein>
    <submittedName>
        <fullName evidence="1">Uncharacterized protein</fullName>
    </submittedName>
</protein>
<organism evidence="1 2">
    <name type="scientific">Candidatus Liptonbacteria bacterium RIFCSPHIGHO2_01_FULL_57_28</name>
    <dbReference type="NCBI Taxonomy" id="1798647"/>
    <lineage>
        <taxon>Bacteria</taxon>
        <taxon>Candidatus Liptoniibacteriota</taxon>
    </lineage>
</organism>
<dbReference type="STRING" id="1798647.A2855_01125"/>
<name>A0A1G2C9T6_9BACT</name>
<evidence type="ECO:0000313" key="1">
    <source>
        <dbReference type="EMBL" id="OGY98154.1"/>
    </source>
</evidence>
<sequence length="111" mass="12637">MKNTPRKGKYRWIVFKKGSNWVAAALEFNIVQVGDDPNVVHFEMQEAVRGYIEASLKFKGFREAALVPMLNQKPEDEYESLWDKAQASTQETKGVLPSNVFDFGTRNLALV</sequence>
<proteinExistence type="predicted"/>
<evidence type="ECO:0000313" key="2">
    <source>
        <dbReference type="Proteomes" id="UP000179059"/>
    </source>
</evidence>
<reference evidence="1 2" key="1">
    <citation type="journal article" date="2016" name="Nat. Commun.">
        <title>Thousands of microbial genomes shed light on interconnected biogeochemical processes in an aquifer system.</title>
        <authorList>
            <person name="Anantharaman K."/>
            <person name="Brown C.T."/>
            <person name="Hug L.A."/>
            <person name="Sharon I."/>
            <person name="Castelle C.J."/>
            <person name="Probst A.J."/>
            <person name="Thomas B.C."/>
            <person name="Singh A."/>
            <person name="Wilkins M.J."/>
            <person name="Karaoz U."/>
            <person name="Brodie E.L."/>
            <person name="Williams K.H."/>
            <person name="Hubbard S.S."/>
            <person name="Banfield J.F."/>
        </authorList>
    </citation>
    <scope>NUCLEOTIDE SEQUENCE [LARGE SCALE GENOMIC DNA]</scope>
</reference>
<dbReference type="AlphaFoldDB" id="A0A1G2C9T6"/>
<dbReference type="EMBL" id="MHKX01000015">
    <property type="protein sequence ID" value="OGY98154.1"/>
    <property type="molecule type" value="Genomic_DNA"/>
</dbReference>
<dbReference type="Proteomes" id="UP000179059">
    <property type="component" value="Unassembled WGS sequence"/>
</dbReference>